<organism evidence="2 3">
    <name type="scientific">Microbispora siamensis</name>
    <dbReference type="NCBI Taxonomy" id="564413"/>
    <lineage>
        <taxon>Bacteria</taxon>
        <taxon>Bacillati</taxon>
        <taxon>Actinomycetota</taxon>
        <taxon>Actinomycetes</taxon>
        <taxon>Streptosporangiales</taxon>
        <taxon>Streptosporangiaceae</taxon>
        <taxon>Microbispora</taxon>
    </lineage>
</organism>
<dbReference type="InterPro" id="IPR006059">
    <property type="entry name" value="SBP"/>
</dbReference>
<evidence type="ECO:0000256" key="1">
    <source>
        <dbReference type="SAM" id="SignalP"/>
    </source>
</evidence>
<dbReference type="EMBL" id="BOOF01000018">
    <property type="protein sequence ID" value="GIH62680.1"/>
    <property type="molecule type" value="Genomic_DNA"/>
</dbReference>
<dbReference type="RefSeq" id="WP_204049306.1">
    <property type="nucleotide sequence ID" value="NZ_BOOF01000018.1"/>
</dbReference>
<dbReference type="Gene3D" id="3.40.190.10">
    <property type="entry name" value="Periplasmic binding protein-like II"/>
    <property type="match status" value="1"/>
</dbReference>
<evidence type="ECO:0008006" key="4">
    <source>
        <dbReference type="Google" id="ProtNLM"/>
    </source>
</evidence>
<feature type="signal peptide" evidence="1">
    <location>
        <begin position="1"/>
        <end position="26"/>
    </location>
</feature>
<name>A0ABQ4GMT6_9ACTN</name>
<dbReference type="PROSITE" id="PS51257">
    <property type="entry name" value="PROKAR_LIPOPROTEIN"/>
    <property type="match status" value="1"/>
</dbReference>
<dbReference type="PANTHER" id="PTHR43649:SF12">
    <property type="entry name" value="DIACETYLCHITOBIOSE BINDING PROTEIN DASA"/>
    <property type="match status" value="1"/>
</dbReference>
<dbReference type="Pfam" id="PF01547">
    <property type="entry name" value="SBP_bac_1"/>
    <property type="match status" value="1"/>
</dbReference>
<gene>
    <name evidence="2" type="ORF">Msi02_34970</name>
</gene>
<keyword evidence="1" id="KW-0732">Signal</keyword>
<comment type="caution">
    <text evidence="2">The sequence shown here is derived from an EMBL/GenBank/DDBJ whole genome shotgun (WGS) entry which is preliminary data.</text>
</comment>
<keyword evidence="3" id="KW-1185">Reference proteome</keyword>
<accession>A0ABQ4GMT6</accession>
<dbReference type="InterPro" id="IPR050490">
    <property type="entry name" value="Bact_solute-bd_prot1"/>
</dbReference>
<sequence length="464" mass="48498">MDVARGRLRRLLAPALVLAAAAVAAAGCTGDTGEPTRGGDRTLTMWTFKKSHAEALTTAAAQFTKETGIAVKVEAVTPDDVFVSKVQSAAQTGGLPDVLEVHSGGEDLEMGASGLLQDIRDDVTEAWKQRLLPTTRESGVLTRQRIDQAAADSPFKNAAAGQRFSVPFTAGAFGIVYAHKDKLKAAGLAPGTPPKTWEDFLDALKATTARDPRQGGLALGLKVSQTGFNWIYQPLAHSYLGRDRFHALWAKGAARGFASPEGVETLELYSRLTPYWMPGATTLGIDEADIAFAQGKAAFDVGGTFTLAFLAQNGVSPAELLTFPVPPSAGGVNKEISMSPLALTGLGLTATAKDRGAAVRWIDWLTSPAGAGAVARKSLDLPATDLGAQAESLVGPDLAAMQKFFSGPPAGAYDAADVSFQPSDYDQVKPGDVMVRLSPLGELTPGQAGAELDKAMASMWKATG</sequence>
<feature type="chain" id="PRO_5045669631" description="Extracellular solute-binding protein" evidence="1">
    <location>
        <begin position="27"/>
        <end position="464"/>
    </location>
</feature>
<proteinExistence type="predicted"/>
<dbReference type="SUPFAM" id="SSF53850">
    <property type="entry name" value="Periplasmic binding protein-like II"/>
    <property type="match status" value="1"/>
</dbReference>
<protein>
    <recommendedName>
        <fullName evidence="4">Extracellular solute-binding protein</fullName>
    </recommendedName>
</protein>
<dbReference type="Proteomes" id="UP000660454">
    <property type="component" value="Unassembled WGS sequence"/>
</dbReference>
<reference evidence="2 3" key="1">
    <citation type="submission" date="2021-01" db="EMBL/GenBank/DDBJ databases">
        <title>Whole genome shotgun sequence of Microbispora siamensis NBRC 104113.</title>
        <authorList>
            <person name="Komaki H."/>
            <person name="Tamura T."/>
        </authorList>
    </citation>
    <scope>NUCLEOTIDE SEQUENCE [LARGE SCALE GENOMIC DNA]</scope>
    <source>
        <strain evidence="2 3">NBRC 104113</strain>
    </source>
</reference>
<evidence type="ECO:0000313" key="3">
    <source>
        <dbReference type="Proteomes" id="UP000660454"/>
    </source>
</evidence>
<dbReference type="PANTHER" id="PTHR43649">
    <property type="entry name" value="ARABINOSE-BINDING PROTEIN-RELATED"/>
    <property type="match status" value="1"/>
</dbReference>
<evidence type="ECO:0000313" key="2">
    <source>
        <dbReference type="EMBL" id="GIH62680.1"/>
    </source>
</evidence>